<accession>T0EZB4</accession>
<evidence type="ECO:0000313" key="1">
    <source>
        <dbReference type="EMBL" id="EQA44215.1"/>
    </source>
</evidence>
<dbReference type="AlphaFoldDB" id="T0EZB4"/>
<gene>
    <name evidence="1" type="ORF">LEP1GSC050_2823</name>
</gene>
<dbReference type="EMBL" id="AHMO02000008">
    <property type="protein sequence ID" value="EQA44215.1"/>
    <property type="molecule type" value="Genomic_DNA"/>
</dbReference>
<sequence>MREFFGLLLLFLLVSGWIFKGCEGCDKTPKQKAVENKNLFPFVSCKCWRKALPFAGVINKFAPNDGYEIYCSASIRNKSKETLKNIAVRVYILTQNDYELDSIKIRAQEDKYPPNYIIKFISDSPMENRSNFSKSRCELLDYEELR</sequence>
<proteinExistence type="predicted"/>
<dbReference type="RefSeq" id="WP_010571024.1">
    <property type="nucleotide sequence ID" value="NZ_AHMO02000008.1"/>
</dbReference>
<dbReference type="STRING" id="1049789.LEP1GSC050_2823"/>
<reference evidence="1" key="1">
    <citation type="submission" date="2013-05" db="EMBL/GenBank/DDBJ databases">
        <authorList>
            <person name="Harkins D.M."/>
            <person name="Durkin A.S."/>
            <person name="Brinkac L.M."/>
            <person name="Haft D.H."/>
            <person name="Selengut J.D."/>
            <person name="Sanka R."/>
            <person name="DePew J."/>
            <person name="Purushe J."/>
            <person name="Hartskeerl R.A."/>
            <person name="Ahmed A."/>
            <person name="van der Linden H."/>
            <person name="Goris M.G.A."/>
            <person name="Vinetz J.M."/>
            <person name="Sutton G.G."/>
            <person name="Nierman W.C."/>
            <person name="Fouts D.E."/>
        </authorList>
    </citation>
    <scope>NUCLEOTIDE SEQUENCE [LARGE SCALE GENOMIC DNA]</scope>
    <source>
        <strain evidence="1">5399</strain>
    </source>
</reference>
<evidence type="ECO:0000313" key="2">
    <source>
        <dbReference type="Proteomes" id="UP000015454"/>
    </source>
</evidence>
<protein>
    <submittedName>
        <fullName evidence="1">Uncharacterized protein</fullName>
    </submittedName>
</protein>
<comment type="caution">
    <text evidence="1">The sequence shown here is derived from an EMBL/GenBank/DDBJ whole genome shotgun (WGS) entry which is preliminary data.</text>
</comment>
<organism evidence="1 2">
    <name type="scientific">Leptospira broomii serovar Hurstbridge str. 5399</name>
    <dbReference type="NCBI Taxonomy" id="1049789"/>
    <lineage>
        <taxon>Bacteria</taxon>
        <taxon>Pseudomonadati</taxon>
        <taxon>Spirochaetota</taxon>
        <taxon>Spirochaetia</taxon>
        <taxon>Leptospirales</taxon>
        <taxon>Leptospiraceae</taxon>
        <taxon>Leptospira</taxon>
    </lineage>
</organism>
<dbReference type="OrthoDB" id="331231at2"/>
<dbReference type="Proteomes" id="UP000015454">
    <property type="component" value="Unassembled WGS sequence"/>
</dbReference>
<name>T0EZB4_9LEPT</name>
<keyword evidence="2" id="KW-1185">Reference proteome</keyword>